<dbReference type="Proteomes" id="UP001557470">
    <property type="component" value="Unassembled WGS sequence"/>
</dbReference>
<gene>
    <name evidence="1" type="ORF">UPYG_G00084840</name>
</gene>
<dbReference type="EMBL" id="JAGEUA010000002">
    <property type="protein sequence ID" value="KAL1007312.1"/>
    <property type="molecule type" value="Genomic_DNA"/>
</dbReference>
<evidence type="ECO:0000313" key="1">
    <source>
        <dbReference type="EMBL" id="KAL1007312.1"/>
    </source>
</evidence>
<proteinExistence type="predicted"/>
<comment type="caution">
    <text evidence="1">The sequence shown here is derived from an EMBL/GenBank/DDBJ whole genome shotgun (WGS) entry which is preliminary data.</text>
</comment>
<keyword evidence="2" id="KW-1185">Reference proteome</keyword>
<feature type="non-terminal residue" evidence="1">
    <location>
        <position position="62"/>
    </location>
</feature>
<organism evidence="1 2">
    <name type="scientific">Umbra pygmaea</name>
    <name type="common">Eastern mudminnow</name>
    <dbReference type="NCBI Taxonomy" id="75934"/>
    <lineage>
        <taxon>Eukaryota</taxon>
        <taxon>Metazoa</taxon>
        <taxon>Chordata</taxon>
        <taxon>Craniata</taxon>
        <taxon>Vertebrata</taxon>
        <taxon>Euteleostomi</taxon>
        <taxon>Actinopterygii</taxon>
        <taxon>Neopterygii</taxon>
        <taxon>Teleostei</taxon>
        <taxon>Protacanthopterygii</taxon>
        <taxon>Esociformes</taxon>
        <taxon>Umbridae</taxon>
        <taxon>Umbra</taxon>
    </lineage>
</organism>
<evidence type="ECO:0000313" key="2">
    <source>
        <dbReference type="Proteomes" id="UP001557470"/>
    </source>
</evidence>
<name>A0ABD0XHF6_UMBPY</name>
<reference evidence="1 2" key="1">
    <citation type="submission" date="2024-06" db="EMBL/GenBank/DDBJ databases">
        <authorList>
            <person name="Pan Q."/>
            <person name="Wen M."/>
            <person name="Jouanno E."/>
            <person name="Zahm M."/>
            <person name="Klopp C."/>
            <person name="Cabau C."/>
            <person name="Louis A."/>
            <person name="Berthelot C."/>
            <person name="Parey E."/>
            <person name="Roest Crollius H."/>
            <person name="Montfort J."/>
            <person name="Robinson-Rechavi M."/>
            <person name="Bouchez O."/>
            <person name="Lampietro C."/>
            <person name="Lopez Roques C."/>
            <person name="Donnadieu C."/>
            <person name="Postlethwait J."/>
            <person name="Bobe J."/>
            <person name="Verreycken H."/>
            <person name="Guiguen Y."/>
        </authorList>
    </citation>
    <scope>NUCLEOTIDE SEQUENCE [LARGE SCALE GENOMIC DNA]</scope>
    <source>
        <strain evidence="1">Up_M1</strain>
        <tissue evidence="1">Testis</tissue>
    </source>
</reference>
<protein>
    <submittedName>
        <fullName evidence="1">Uncharacterized protein</fullName>
    </submittedName>
</protein>
<sequence>MDSKLSGTSQTAQVDGKNMIFGRPPCHKQPMQQQAKQHRDKLRCYFNSFLQYLVCHAHFLYL</sequence>
<accession>A0ABD0XHF6</accession>
<dbReference type="AlphaFoldDB" id="A0ABD0XHF6"/>